<reference evidence="2 3" key="1">
    <citation type="submission" date="2016-10" db="EMBL/GenBank/DDBJ databases">
        <authorList>
            <person name="de Groot N.N."/>
        </authorList>
    </citation>
    <scope>NUCLEOTIDE SEQUENCE [LARGE SCALE GENOMIC DNA]</scope>
    <source>
        <strain evidence="2 3">CGMCC 1.10238</strain>
    </source>
</reference>
<protein>
    <submittedName>
        <fullName evidence="2">Uncharacterized protein</fullName>
    </submittedName>
</protein>
<dbReference type="Proteomes" id="UP000198809">
    <property type="component" value="Unassembled WGS sequence"/>
</dbReference>
<dbReference type="OrthoDB" id="9925860at2"/>
<proteinExistence type="predicted"/>
<reference evidence="1 4" key="2">
    <citation type="submission" date="2021-06" db="EMBL/GenBank/DDBJ databases">
        <title>Whole genome sequence of Paenibacillus sophorae DSM23020 for comparative genomics.</title>
        <authorList>
            <person name="Kim M.-J."/>
            <person name="Lee G."/>
            <person name="Shin J.-H."/>
        </authorList>
    </citation>
    <scope>NUCLEOTIDE SEQUENCE [LARGE SCALE GENOMIC DNA]</scope>
    <source>
        <strain evidence="1 4">DSM 23020</strain>
    </source>
</reference>
<dbReference type="STRING" id="1333845.SAMN04487895_101556"/>
<dbReference type="AlphaFoldDB" id="A0A1H8GLC2"/>
<dbReference type="EMBL" id="CP076607">
    <property type="protein sequence ID" value="QWU14262.1"/>
    <property type="molecule type" value="Genomic_DNA"/>
</dbReference>
<evidence type="ECO:0000313" key="3">
    <source>
        <dbReference type="Proteomes" id="UP000198809"/>
    </source>
</evidence>
<dbReference type="RefSeq" id="WP_036588121.1">
    <property type="nucleotide sequence ID" value="NZ_CP076607.1"/>
</dbReference>
<gene>
    <name evidence="1" type="ORF">KP014_20350</name>
    <name evidence="2" type="ORF">SAMN04487895_101556</name>
</gene>
<dbReference type="EMBL" id="FODH01000001">
    <property type="protein sequence ID" value="SEN44629.1"/>
    <property type="molecule type" value="Genomic_DNA"/>
</dbReference>
<evidence type="ECO:0000313" key="2">
    <source>
        <dbReference type="EMBL" id="SEN44629.1"/>
    </source>
</evidence>
<accession>A0A1H8GLC2</accession>
<keyword evidence="4" id="KW-1185">Reference proteome</keyword>
<organism evidence="2 3">
    <name type="scientific">Paenibacillus sophorae</name>
    <dbReference type="NCBI Taxonomy" id="1333845"/>
    <lineage>
        <taxon>Bacteria</taxon>
        <taxon>Bacillati</taxon>
        <taxon>Bacillota</taxon>
        <taxon>Bacilli</taxon>
        <taxon>Bacillales</taxon>
        <taxon>Paenibacillaceae</taxon>
        <taxon>Paenibacillus</taxon>
    </lineage>
</organism>
<sequence length="59" mass="6836">MSKDKIVDFIEALENLSYEHGIYIDLKYESQINLKDDNGKIVATQLHLIDNLGYDCFEV</sequence>
<dbReference type="Proteomes" id="UP000683429">
    <property type="component" value="Chromosome"/>
</dbReference>
<evidence type="ECO:0000313" key="1">
    <source>
        <dbReference type="EMBL" id="QWU14262.1"/>
    </source>
</evidence>
<name>A0A1H8GLC2_9BACL</name>
<evidence type="ECO:0000313" key="4">
    <source>
        <dbReference type="Proteomes" id="UP000683429"/>
    </source>
</evidence>